<evidence type="ECO:0000313" key="1">
    <source>
        <dbReference type="EMBL" id="CAI9768198.1"/>
    </source>
</evidence>
<dbReference type="Proteomes" id="UP000834106">
    <property type="component" value="Chromosome 9"/>
</dbReference>
<organism evidence="1 2">
    <name type="scientific">Fraxinus pennsylvanica</name>
    <dbReference type="NCBI Taxonomy" id="56036"/>
    <lineage>
        <taxon>Eukaryota</taxon>
        <taxon>Viridiplantae</taxon>
        <taxon>Streptophyta</taxon>
        <taxon>Embryophyta</taxon>
        <taxon>Tracheophyta</taxon>
        <taxon>Spermatophyta</taxon>
        <taxon>Magnoliopsida</taxon>
        <taxon>eudicotyledons</taxon>
        <taxon>Gunneridae</taxon>
        <taxon>Pentapetalae</taxon>
        <taxon>asterids</taxon>
        <taxon>lamiids</taxon>
        <taxon>Lamiales</taxon>
        <taxon>Oleaceae</taxon>
        <taxon>Oleeae</taxon>
        <taxon>Fraxinus</taxon>
    </lineage>
</organism>
<reference evidence="1" key="1">
    <citation type="submission" date="2023-05" db="EMBL/GenBank/DDBJ databases">
        <authorList>
            <person name="Huff M."/>
        </authorList>
    </citation>
    <scope>NUCLEOTIDE SEQUENCE</scope>
</reference>
<accession>A0AAD1ZFV8</accession>
<dbReference type="AlphaFoldDB" id="A0AAD1ZFV8"/>
<dbReference type="EMBL" id="OU503044">
    <property type="protein sequence ID" value="CAI9768198.1"/>
    <property type="molecule type" value="Genomic_DNA"/>
</dbReference>
<proteinExistence type="predicted"/>
<protein>
    <submittedName>
        <fullName evidence="1">Uncharacterized protein</fullName>
    </submittedName>
</protein>
<evidence type="ECO:0000313" key="2">
    <source>
        <dbReference type="Proteomes" id="UP000834106"/>
    </source>
</evidence>
<sequence length="108" mass="12621">MKIEDIDFRSRKWEEMDNDVFVKIFQCFDIFGLTSGIGHITLSLSHGNITTLIFHYNLFVSNDQLTYTSESIEYFLLVDHKNTLTLQVPKSEASSYACIEQNKEDWNM</sequence>
<gene>
    <name evidence="1" type="ORF">FPE_LOCUS15628</name>
</gene>
<name>A0AAD1ZFV8_9LAMI</name>
<keyword evidence="2" id="KW-1185">Reference proteome</keyword>